<dbReference type="EMBL" id="SADE01000001">
    <property type="protein sequence ID" value="RVU39061.1"/>
    <property type="molecule type" value="Genomic_DNA"/>
</dbReference>
<evidence type="ECO:0000256" key="3">
    <source>
        <dbReference type="ARBA" id="ARBA00023125"/>
    </source>
</evidence>
<organism evidence="7 8">
    <name type="scientific">Hwanghaeella grinnelliae</name>
    <dbReference type="NCBI Taxonomy" id="2500179"/>
    <lineage>
        <taxon>Bacteria</taxon>
        <taxon>Pseudomonadati</taxon>
        <taxon>Pseudomonadota</taxon>
        <taxon>Alphaproteobacteria</taxon>
        <taxon>Rhodospirillales</taxon>
        <taxon>Rhodospirillaceae</taxon>
        <taxon>Hwanghaeella</taxon>
    </lineage>
</organism>
<feature type="domain" description="HTH tetR-type" evidence="6">
    <location>
        <begin position="21"/>
        <end position="81"/>
    </location>
</feature>
<feature type="DNA-binding region" description="H-T-H motif" evidence="5">
    <location>
        <begin position="44"/>
        <end position="63"/>
    </location>
</feature>
<dbReference type="InterPro" id="IPR001647">
    <property type="entry name" value="HTH_TetR"/>
</dbReference>
<name>A0A437QX17_9PROT</name>
<dbReference type="SUPFAM" id="SSF48498">
    <property type="entry name" value="Tetracyclin repressor-like, C-terminal domain"/>
    <property type="match status" value="1"/>
</dbReference>
<sequence length="211" mass="23428">MAEKSQRTVVQRPKTHAEINEFRRIGLMEGTITSMAEFGVAGTTLKTICDAAGASRGLTGHYFASKEALVAEAFKHLFDSLTDQVAKETAKIDPRSKSAQLRAIPAVLFSDKVFTKRNRGAFLSFWHEVRFNPLVKKANRELYTDYAKRVESYFAAAAEEAGATIDARNAALGLIALMDGLWLGLSIHDKVLSQKQATELCQRFIDDFLPR</sequence>
<protein>
    <submittedName>
        <fullName evidence="7">TetR family transcriptional regulator</fullName>
    </submittedName>
</protein>
<gene>
    <name evidence="7" type="ORF">EOI86_07330</name>
</gene>
<evidence type="ECO:0000259" key="6">
    <source>
        <dbReference type="PROSITE" id="PS50977"/>
    </source>
</evidence>
<dbReference type="PANTHER" id="PTHR30055:SF234">
    <property type="entry name" value="HTH-TYPE TRANSCRIPTIONAL REGULATOR BETI"/>
    <property type="match status" value="1"/>
</dbReference>
<dbReference type="PANTHER" id="PTHR30055">
    <property type="entry name" value="HTH-TYPE TRANSCRIPTIONAL REGULATOR RUTR"/>
    <property type="match status" value="1"/>
</dbReference>
<dbReference type="PROSITE" id="PS50977">
    <property type="entry name" value="HTH_TETR_2"/>
    <property type="match status" value="1"/>
</dbReference>
<keyword evidence="3 5" id="KW-0238">DNA-binding</keyword>
<evidence type="ECO:0000256" key="2">
    <source>
        <dbReference type="ARBA" id="ARBA00023015"/>
    </source>
</evidence>
<dbReference type="SUPFAM" id="SSF46689">
    <property type="entry name" value="Homeodomain-like"/>
    <property type="match status" value="1"/>
</dbReference>
<dbReference type="Proteomes" id="UP000287447">
    <property type="component" value="Unassembled WGS sequence"/>
</dbReference>
<dbReference type="Gene3D" id="1.10.357.10">
    <property type="entry name" value="Tetracycline Repressor, domain 2"/>
    <property type="match status" value="1"/>
</dbReference>
<evidence type="ECO:0000313" key="7">
    <source>
        <dbReference type="EMBL" id="RVU39061.1"/>
    </source>
</evidence>
<evidence type="ECO:0000256" key="4">
    <source>
        <dbReference type="ARBA" id="ARBA00023163"/>
    </source>
</evidence>
<dbReference type="OrthoDB" id="9809265at2"/>
<keyword evidence="4" id="KW-0804">Transcription</keyword>
<keyword evidence="8" id="KW-1185">Reference proteome</keyword>
<dbReference type="InterPro" id="IPR039538">
    <property type="entry name" value="BetI_C"/>
</dbReference>
<evidence type="ECO:0000313" key="8">
    <source>
        <dbReference type="Proteomes" id="UP000287447"/>
    </source>
</evidence>
<dbReference type="AlphaFoldDB" id="A0A437QX17"/>
<dbReference type="Pfam" id="PF00440">
    <property type="entry name" value="TetR_N"/>
    <property type="match status" value="1"/>
</dbReference>
<accession>A0A437QX17</accession>
<reference evidence="8" key="1">
    <citation type="submission" date="2019-01" db="EMBL/GenBank/DDBJ databases">
        <title>Gri0909 isolated from a small marine red alga.</title>
        <authorList>
            <person name="Kim J."/>
            <person name="Jeong S.E."/>
            <person name="Jeon C.O."/>
        </authorList>
    </citation>
    <scope>NUCLEOTIDE SEQUENCE [LARGE SCALE GENOMIC DNA]</scope>
    <source>
        <strain evidence="8">Gri0909</strain>
    </source>
</reference>
<proteinExistence type="predicted"/>
<dbReference type="Pfam" id="PF13977">
    <property type="entry name" value="TetR_C_6"/>
    <property type="match status" value="1"/>
</dbReference>
<comment type="caution">
    <text evidence="7">The sequence shown here is derived from an EMBL/GenBank/DDBJ whole genome shotgun (WGS) entry which is preliminary data.</text>
</comment>
<dbReference type="RefSeq" id="WP_127764433.1">
    <property type="nucleotide sequence ID" value="NZ_SADE01000001.1"/>
</dbReference>
<keyword evidence="1" id="KW-0678">Repressor</keyword>
<dbReference type="InterPro" id="IPR050109">
    <property type="entry name" value="HTH-type_TetR-like_transc_reg"/>
</dbReference>
<keyword evidence="2" id="KW-0805">Transcription regulation</keyword>
<evidence type="ECO:0000256" key="1">
    <source>
        <dbReference type="ARBA" id="ARBA00022491"/>
    </source>
</evidence>
<dbReference type="GO" id="GO:0000976">
    <property type="term" value="F:transcription cis-regulatory region binding"/>
    <property type="evidence" value="ECO:0007669"/>
    <property type="project" value="TreeGrafter"/>
</dbReference>
<evidence type="ECO:0000256" key="5">
    <source>
        <dbReference type="PROSITE-ProRule" id="PRU00335"/>
    </source>
</evidence>
<dbReference type="InterPro" id="IPR009057">
    <property type="entry name" value="Homeodomain-like_sf"/>
</dbReference>
<dbReference type="GO" id="GO:0003700">
    <property type="term" value="F:DNA-binding transcription factor activity"/>
    <property type="evidence" value="ECO:0007669"/>
    <property type="project" value="TreeGrafter"/>
</dbReference>
<dbReference type="InterPro" id="IPR036271">
    <property type="entry name" value="Tet_transcr_reg_TetR-rel_C_sf"/>
</dbReference>